<evidence type="ECO:0000256" key="3">
    <source>
        <dbReference type="ARBA" id="ARBA00022729"/>
    </source>
</evidence>
<keyword evidence="3 7" id="KW-0732">Signal</keyword>
<dbReference type="Pfam" id="PF05730">
    <property type="entry name" value="CFEM"/>
    <property type="match status" value="1"/>
</dbReference>
<evidence type="ECO:0000256" key="2">
    <source>
        <dbReference type="ARBA" id="ARBA00022525"/>
    </source>
</evidence>
<protein>
    <recommendedName>
        <fullName evidence="8">CFEM domain-containing protein</fullName>
    </recommendedName>
</protein>
<keyword evidence="4 5" id="KW-1015">Disulfide bond</keyword>
<dbReference type="AlphaFoldDB" id="A0A9P6WFJ0"/>
<accession>A0A9P6WFJ0</accession>
<feature type="region of interest" description="Disordered" evidence="6">
    <location>
        <begin position="137"/>
        <end position="184"/>
    </location>
</feature>
<dbReference type="GO" id="GO:0005576">
    <property type="term" value="C:extracellular region"/>
    <property type="evidence" value="ECO:0007669"/>
    <property type="project" value="UniProtKB-SubCell"/>
</dbReference>
<evidence type="ECO:0000313" key="10">
    <source>
        <dbReference type="Proteomes" id="UP000750334"/>
    </source>
</evidence>
<evidence type="ECO:0000259" key="8">
    <source>
        <dbReference type="PROSITE" id="PS52012"/>
    </source>
</evidence>
<comment type="caution">
    <text evidence="9">The sequence shown here is derived from an EMBL/GenBank/DDBJ whole genome shotgun (WGS) entry which is preliminary data.</text>
</comment>
<gene>
    <name evidence="9" type="ORF">C6P45_003069</name>
</gene>
<evidence type="ECO:0000256" key="1">
    <source>
        <dbReference type="ARBA" id="ARBA00004613"/>
    </source>
</evidence>
<proteinExistence type="predicted"/>
<feature type="signal peptide" evidence="7">
    <location>
        <begin position="1"/>
        <end position="22"/>
    </location>
</feature>
<evidence type="ECO:0000256" key="7">
    <source>
        <dbReference type="SAM" id="SignalP"/>
    </source>
</evidence>
<dbReference type="Proteomes" id="UP000750334">
    <property type="component" value="Unassembled WGS sequence"/>
</dbReference>
<dbReference type="PROSITE" id="PS52012">
    <property type="entry name" value="CFEM"/>
    <property type="match status" value="1"/>
</dbReference>
<dbReference type="SMART" id="SM00747">
    <property type="entry name" value="CFEM"/>
    <property type="match status" value="1"/>
</dbReference>
<evidence type="ECO:0000256" key="6">
    <source>
        <dbReference type="SAM" id="MobiDB-lite"/>
    </source>
</evidence>
<evidence type="ECO:0000256" key="4">
    <source>
        <dbReference type="ARBA" id="ARBA00023157"/>
    </source>
</evidence>
<evidence type="ECO:0000313" key="9">
    <source>
        <dbReference type="EMBL" id="KAG0672385.1"/>
    </source>
</evidence>
<comment type="subcellular location">
    <subcellularLocation>
        <location evidence="1">Secreted</location>
    </subcellularLocation>
</comment>
<name>A0A9P6WFJ0_MAUEX</name>
<keyword evidence="10" id="KW-1185">Reference proteome</keyword>
<feature type="disulfide bond" evidence="5">
    <location>
        <begin position="27"/>
        <end position="67"/>
    </location>
</feature>
<feature type="chain" id="PRO_5040409023" description="CFEM domain-containing protein" evidence="7">
    <location>
        <begin position="23"/>
        <end position="214"/>
    </location>
</feature>
<feature type="disulfide bond" evidence="5">
    <location>
        <begin position="31"/>
        <end position="62"/>
    </location>
</feature>
<reference evidence="9 10" key="1">
    <citation type="submission" date="2020-11" db="EMBL/GenBank/DDBJ databases">
        <title>Kefir isolates.</title>
        <authorList>
            <person name="Marcisauskas S."/>
            <person name="Kim Y."/>
            <person name="Blasche S."/>
        </authorList>
    </citation>
    <scope>NUCLEOTIDE SEQUENCE [LARGE SCALE GENOMIC DNA]</scope>
    <source>
        <strain evidence="9 10">OG2</strain>
    </source>
</reference>
<comment type="caution">
    <text evidence="5">Lacks conserved residue(s) required for the propagation of feature annotation.</text>
</comment>
<keyword evidence="2" id="KW-0964">Secreted</keyword>
<dbReference type="EMBL" id="PUHR01000003">
    <property type="protein sequence ID" value="KAG0672385.1"/>
    <property type="molecule type" value="Genomic_DNA"/>
</dbReference>
<feature type="domain" description="CFEM" evidence="8">
    <location>
        <begin position="1"/>
        <end position="110"/>
    </location>
</feature>
<dbReference type="InterPro" id="IPR008427">
    <property type="entry name" value="Extracellular_membr_CFEM_dom"/>
</dbReference>
<evidence type="ECO:0000256" key="5">
    <source>
        <dbReference type="PROSITE-ProRule" id="PRU01356"/>
    </source>
</evidence>
<dbReference type="OrthoDB" id="4095829at2759"/>
<sequence length="214" mass="20937">MRSTTVLSTVLSLALLSKEVLATPPACLLACVAQVTSGSSQCNTLSNLNCVCSNEDSAVKSCLDSICPNGNADAAYSAFKSSCSEQNISLGDSSSSAVSSSVSSSTQASSSSSSTHASSSAQASSSAVVESSIQASSSAETSVEAHSTTSSSTEAPAASSTITSVQETTTSHSTTSTSSAKSTTHSAITISQGSANLLQLGGSLAAVAAAALLI</sequence>
<organism evidence="9 10">
    <name type="scientific">Maudiozyma exigua</name>
    <name type="common">Yeast</name>
    <name type="synonym">Kazachstania exigua</name>
    <dbReference type="NCBI Taxonomy" id="34358"/>
    <lineage>
        <taxon>Eukaryota</taxon>
        <taxon>Fungi</taxon>
        <taxon>Dikarya</taxon>
        <taxon>Ascomycota</taxon>
        <taxon>Saccharomycotina</taxon>
        <taxon>Saccharomycetes</taxon>
        <taxon>Saccharomycetales</taxon>
        <taxon>Saccharomycetaceae</taxon>
        <taxon>Maudiozyma</taxon>
    </lineage>
</organism>